<dbReference type="SUPFAM" id="SSF88659">
    <property type="entry name" value="Sigma3 and sigma4 domains of RNA polymerase sigma factors"/>
    <property type="match status" value="1"/>
</dbReference>
<evidence type="ECO:0000256" key="4">
    <source>
        <dbReference type="ARBA" id="ARBA00023125"/>
    </source>
</evidence>
<dbReference type="Gene3D" id="1.10.10.10">
    <property type="entry name" value="Winged helix-like DNA-binding domain superfamily/Winged helix DNA-binding domain"/>
    <property type="match status" value="1"/>
</dbReference>
<evidence type="ECO:0000259" key="6">
    <source>
        <dbReference type="Pfam" id="PF04542"/>
    </source>
</evidence>
<dbReference type="InterPro" id="IPR007627">
    <property type="entry name" value="RNA_pol_sigma70_r2"/>
</dbReference>
<dbReference type="RefSeq" id="WP_002562563.1">
    <property type="nucleotide sequence ID" value="NZ_CABJFV010000026.1"/>
</dbReference>
<dbReference type="Pfam" id="PF08281">
    <property type="entry name" value="Sigma70_r4_2"/>
    <property type="match status" value="1"/>
</dbReference>
<reference evidence="8 9" key="1">
    <citation type="submission" date="2018-08" db="EMBL/GenBank/DDBJ databases">
        <title>A genome reference for cultivated species of the human gut microbiota.</title>
        <authorList>
            <person name="Zou Y."/>
            <person name="Xue W."/>
            <person name="Luo G."/>
        </authorList>
    </citation>
    <scope>NUCLEOTIDE SEQUENCE [LARGE SCALE GENOMIC DNA]</scope>
    <source>
        <strain evidence="8 9">AM40-30BH</strain>
    </source>
</reference>
<dbReference type="InterPro" id="IPR014284">
    <property type="entry name" value="RNA_pol_sigma-70_dom"/>
</dbReference>
<comment type="caution">
    <text evidence="8">The sequence shown here is derived from an EMBL/GenBank/DDBJ whole genome shotgun (WGS) entry which is preliminary data.</text>
</comment>
<dbReference type="GeneID" id="69503454"/>
<evidence type="ECO:0000259" key="7">
    <source>
        <dbReference type="Pfam" id="PF08281"/>
    </source>
</evidence>
<dbReference type="GO" id="GO:0006352">
    <property type="term" value="P:DNA-templated transcription initiation"/>
    <property type="evidence" value="ECO:0007669"/>
    <property type="project" value="InterPro"/>
</dbReference>
<dbReference type="GO" id="GO:0016987">
    <property type="term" value="F:sigma factor activity"/>
    <property type="evidence" value="ECO:0007669"/>
    <property type="project" value="UniProtKB-KW"/>
</dbReference>
<accession>A0A413VAP4</accession>
<evidence type="ECO:0000256" key="3">
    <source>
        <dbReference type="ARBA" id="ARBA00023082"/>
    </source>
</evidence>
<dbReference type="Proteomes" id="UP000284379">
    <property type="component" value="Unassembled WGS sequence"/>
</dbReference>
<dbReference type="CDD" id="cd06171">
    <property type="entry name" value="Sigma70_r4"/>
    <property type="match status" value="1"/>
</dbReference>
<dbReference type="GO" id="GO:0003677">
    <property type="term" value="F:DNA binding"/>
    <property type="evidence" value="ECO:0007669"/>
    <property type="project" value="UniProtKB-KW"/>
</dbReference>
<dbReference type="Pfam" id="PF04542">
    <property type="entry name" value="Sigma70_r2"/>
    <property type="match status" value="1"/>
</dbReference>
<dbReference type="PANTHER" id="PTHR43133:SF8">
    <property type="entry name" value="RNA POLYMERASE SIGMA FACTOR HI_1459-RELATED"/>
    <property type="match status" value="1"/>
</dbReference>
<gene>
    <name evidence="8" type="ORF">DW888_18645</name>
</gene>
<keyword evidence="2" id="KW-0805">Transcription regulation</keyword>
<protein>
    <submittedName>
        <fullName evidence="8">Sigma-70 family RNA polymerase sigma factor</fullName>
    </submittedName>
</protein>
<comment type="similarity">
    <text evidence="1">Belongs to the sigma-70 factor family. ECF subfamily.</text>
</comment>
<dbReference type="AlphaFoldDB" id="A0A413VAP4"/>
<dbReference type="InterPro" id="IPR013325">
    <property type="entry name" value="RNA_pol_sigma_r2"/>
</dbReference>
<dbReference type="NCBIfam" id="TIGR02937">
    <property type="entry name" value="sigma70-ECF"/>
    <property type="match status" value="1"/>
</dbReference>
<organism evidence="8 9">
    <name type="scientific">Bacteroides nordii</name>
    <dbReference type="NCBI Taxonomy" id="291645"/>
    <lineage>
        <taxon>Bacteria</taxon>
        <taxon>Pseudomonadati</taxon>
        <taxon>Bacteroidota</taxon>
        <taxon>Bacteroidia</taxon>
        <taxon>Bacteroidales</taxon>
        <taxon>Bacteroidaceae</taxon>
        <taxon>Bacteroides</taxon>
    </lineage>
</organism>
<feature type="domain" description="RNA polymerase sigma factor 70 region 4 type 2" evidence="7">
    <location>
        <begin position="132"/>
        <end position="171"/>
    </location>
</feature>
<dbReference type="InterPro" id="IPR013249">
    <property type="entry name" value="RNA_pol_sigma70_r4_t2"/>
</dbReference>
<evidence type="ECO:0000256" key="1">
    <source>
        <dbReference type="ARBA" id="ARBA00010641"/>
    </source>
</evidence>
<sequence>MNTWNNKADETLVSLYAEGENQAFNVLLNRYKDKLYSYIYYIVRNSEMTEDIFQETFMKAIITIRQGRYNENGKFSAWLRRIAHNLIIDSFRQEKSENLVSCDEPEVNILNNIGLAEGTIENTIVNRQILSDVRRLMEFLPDEQREVVYMRFYQDLSFKEIAEQTGVSINTSLGRMRYAILNLRRMAEKNGVVLTVD</sequence>
<evidence type="ECO:0000256" key="2">
    <source>
        <dbReference type="ARBA" id="ARBA00023015"/>
    </source>
</evidence>
<evidence type="ECO:0000256" key="5">
    <source>
        <dbReference type="ARBA" id="ARBA00023163"/>
    </source>
</evidence>
<proteinExistence type="inferred from homology"/>
<dbReference type="InterPro" id="IPR036388">
    <property type="entry name" value="WH-like_DNA-bd_sf"/>
</dbReference>
<dbReference type="InterPro" id="IPR013324">
    <property type="entry name" value="RNA_pol_sigma_r3/r4-like"/>
</dbReference>
<dbReference type="SUPFAM" id="SSF88946">
    <property type="entry name" value="Sigma2 domain of RNA polymerase sigma factors"/>
    <property type="match status" value="1"/>
</dbReference>
<feature type="domain" description="RNA polymerase sigma-70 region 2" evidence="6">
    <location>
        <begin position="27"/>
        <end position="95"/>
    </location>
</feature>
<name>A0A413VAP4_9BACE</name>
<dbReference type="Gene3D" id="1.10.1740.10">
    <property type="match status" value="1"/>
</dbReference>
<dbReference type="PANTHER" id="PTHR43133">
    <property type="entry name" value="RNA POLYMERASE ECF-TYPE SIGMA FACTO"/>
    <property type="match status" value="1"/>
</dbReference>
<dbReference type="EMBL" id="QSGO01000026">
    <property type="protein sequence ID" value="RHB30613.1"/>
    <property type="molecule type" value="Genomic_DNA"/>
</dbReference>
<evidence type="ECO:0000313" key="9">
    <source>
        <dbReference type="Proteomes" id="UP000284379"/>
    </source>
</evidence>
<dbReference type="InterPro" id="IPR039425">
    <property type="entry name" value="RNA_pol_sigma-70-like"/>
</dbReference>
<keyword evidence="5" id="KW-0804">Transcription</keyword>
<keyword evidence="3" id="KW-0731">Sigma factor</keyword>
<evidence type="ECO:0000313" key="8">
    <source>
        <dbReference type="EMBL" id="RHB30613.1"/>
    </source>
</evidence>
<keyword evidence="4" id="KW-0238">DNA-binding</keyword>